<feature type="domain" description="Sigma-54 factor interaction" evidence="6">
    <location>
        <begin position="163"/>
        <end position="392"/>
    </location>
</feature>
<dbReference type="InterPro" id="IPR058031">
    <property type="entry name" value="AAA_lid_NorR"/>
</dbReference>
<evidence type="ECO:0000313" key="9">
    <source>
        <dbReference type="Proteomes" id="UP000030146"/>
    </source>
</evidence>
<organism evidence="8 9">
    <name type="scientific">Porphyromonas gulae</name>
    <dbReference type="NCBI Taxonomy" id="111105"/>
    <lineage>
        <taxon>Bacteria</taxon>
        <taxon>Pseudomonadati</taxon>
        <taxon>Bacteroidota</taxon>
        <taxon>Bacteroidia</taxon>
        <taxon>Bacteroidales</taxon>
        <taxon>Porphyromonadaceae</taxon>
        <taxon>Porphyromonas</taxon>
    </lineage>
</organism>
<dbReference type="Pfam" id="PF25601">
    <property type="entry name" value="AAA_lid_14"/>
    <property type="match status" value="1"/>
</dbReference>
<dbReference type="SMART" id="SM00448">
    <property type="entry name" value="REC"/>
    <property type="match status" value="1"/>
</dbReference>
<reference evidence="8 9" key="1">
    <citation type="submission" date="2014-08" db="EMBL/GenBank/DDBJ databases">
        <title>Porphyromonas gulae strain:COT-052_OH3439 Genome sequencing.</title>
        <authorList>
            <person name="Wallis C."/>
            <person name="Deusch O."/>
            <person name="O'Flynn C."/>
            <person name="Davis I."/>
            <person name="Jospin G."/>
            <person name="Darling A.E."/>
            <person name="Coil D.A."/>
            <person name="Alexiev A."/>
            <person name="Horsfall A."/>
            <person name="Kirkwood N."/>
            <person name="Harris S."/>
            <person name="Eisen J.A."/>
        </authorList>
    </citation>
    <scope>NUCLEOTIDE SEQUENCE [LARGE SCALE GENOMIC DNA]</scope>
    <source>
        <strain evidence="9">COT-052 OH3439</strain>
    </source>
</reference>
<evidence type="ECO:0000256" key="1">
    <source>
        <dbReference type="ARBA" id="ARBA00022741"/>
    </source>
</evidence>
<keyword evidence="9" id="KW-1185">Reference proteome</keyword>
<dbReference type="InterPro" id="IPR025943">
    <property type="entry name" value="Sigma_54_int_dom_ATP-bd_2"/>
</dbReference>
<keyword evidence="5" id="KW-0597">Phosphoprotein</keyword>
<dbReference type="Gene3D" id="3.40.50.300">
    <property type="entry name" value="P-loop containing nucleotide triphosphate hydrolases"/>
    <property type="match status" value="1"/>
</dbReference>
<dbReference type="EMBL" id="JRAK01000119">
    <property type="protein sequence ID" value="KGN85931.1"/>
    <property type="molecule type" value="Genomic_DNA"/>
</dbReference>
<dbReference type="InterPro" id="IPR009057">
    <property type="entry name" value="Homeodomain-like_sf"/>
</dbReference>
<evidence type="ECO:0000256" key="4">
    <source>
        <dbReference type="ARBA" id="ARBA00023163"/>
    </source>
</evidence>
<keyword evidence="1" id="KW-0547">Nucleotide-binding</keyword>
<dbReference type="PRINTS" id="PR01590">
    <property type="entry name" value="HTHFIS"/>
</dbReference>
<dbReference type="PANTHER" id="PTHR32071">
    <property type="entry name" value="TRANSCRIPTIONAL REGULATORY PROTEIN"/>
    <property type="match status" value="1"/>
</dbReference>
<feature type="modified residue" description="4-aspartylphosphate" evidence="5">
    <location>
        <position position="59"/>
    </location>
</feature>
<dbReference type="SMART" id="SM00382">
    <property type="entry name" value="AAA"/>
    <property type="match status" value="1"/>
</dbReference>
<accession>A0A0A2F4I8</accession>
<dbReference type="Gene3D" id="3.40.50.2300">
    <property type="match status" value="1"/>
</dbReference>
<dbReference type="InterPro" id="IPR025662">
    <property type="entry name" value="Sigma_54_int_dom_ATP-bd_1"/>
</dbReference>
<dbReference type="Pfam" id="PF02954">
    <property type="entry name" value="HTH_8"/>
    <property type="match status" value="1"/>
</dbReference>
<dbReference type="Pfam" id="PF00072">
    <property type="entry name" value="Response_reg"/>
    <property type="match status" value="1"/>
</dbReference>
<dbReference type="FunFam" id="3.40.50.300:FF:000006">
    <property type="entry name" value="DNA-binding transcriptional regulator NtrC"/>
    <property type="match status" value="1"/>
</dbReference>
<dbReference type="Pfam" id="PF00158">
    <property type="entry name" value="Sigma54_activat"/>
    <property type="match status" value="1"/>
</dbReference>
<proteinExistence type="predicted"/>
<dbReference type="Gene3D" id="1.10.10.60">
    <property type="entry name" value="Homeodomain-like"/>
    <property type="match status" value="1"/>
</dbReference>
<dbReference type="GO" id="GO:0006355">
    <property type="term" value="P:regulation of DNA-templated transcription"/>
    <property type="evidence" value="ECO:0007669"/>
    <property type="project" value="InterPro"/>
</dbReference>
<dbReference type="PANTHER" id="PTHR32071:SF57">
    <property type="entry name" value="C4-DICARBOXYLATE TRANSPORT TRANSCRIPTIONAL REGULATORY PROTEIN DCTD"/>
    <property type="match status" value="1"/>
</dbReference>
<evidence type="ECO:0000259" key="7">
    <source>
        <dbReference type="PROSITE" id="PS50110"/>
    </source>
</evidence>
<evidence type="ECO:0000256" key="5">
    <source>
        <dbReference type="PROSITE-ProRule" id="PRU00169"/>
    </source>
</evidence>
<dbReference type="Gene3D" id="1.10.8.60">
    <property type="match status" value="1"/>
</dbReference>
<dbReference type="InterPro" id="IPR002078">
    <property type="entry name" value="Sigma_54_int"/>
</dbReference>
<dbReference type="InterPro" id="IPR011006">
    <property type="entry name" value="CheY-like_superfamily"/>
</dbReference>
<name>A0A0A2F4I8_9PORP</name>
<dbReference type="Proteomes" id="UP000030146">
    <property type="component" value="Unassembled WGS sequence"/>
</dbReference>
<gene>
    <name evidence="8" type="ORF">HR15_08865</name>
</gene>
<sequence length="464" mass="50881">MEKLIDILVVDDDVAVCAALRLVLKRAGYNPILANSPDEALSIVRNPDSDCKPAVILMDMNFSLSTSGREGLELLEKMRIFTSCPVILMTAWASIPLAVEGMRLGAFDFIGKPWDNDRLLRAIDTALHLAAPSAMADPSEQSNRDTARQPKTVIKGNDPCAHIIGRSDAICRIKEQIRRIAPTHASVLITGESGTGKELIAEALHRGSKRASAPFVKVNLGGIPDSLFESELFGHKKGAFTNAFSDRKGRFELADGGTIFLDEIGELPVGNQVKLLRVLQEQTFEPLGESVSHRVDVRVVSATNASLEQMVAEGRFREDLYYRINLIHLHLPPLRERQEDIPLLVEAFSNAFAQSGGLSPVSWSAEAIRRICAMPLPGNVRELKNVVERTLLLSGAREISARDVADFGLQVTAADCSDERALTDMEEAAIRETLTKYNGNVSRAARALGLSRAALYRRMEKYGL</sequence>
<dbReference type="PROSITE" id="PS50110">
    <property type="entry name" value="RESPONSE_REGULATORY"/>
    <property type="match status" value="1"/>
</dbReference>
<evidence type="ECO:0000256" key="3">
    <source>
        <dbReference type="ARBA" id="ARBA00023015"/>
    </source>
</evidence>
<keyword evidence="4" id="KW-0804">Transcription</keyword>
<keyword evidence="2" id="KW-0067">ATP-binding</keyword>
<evidence type="ECO:0000256" key="2">
    <source>
        <dbReference type="ARBA" id="ARBA00022840"/>
    </source>
</evidence>
<protein>
    <submittedName>
        <fullName evidence="8">Chemotaxis protein CheY</fullName>
    </submittedName>
</protein>
<evidence type="ECO:0000313" key="8">
    <source>
        <dbReference type="EMBL" id="KGN85931.1"/>
    </source>
</evidence>
<dbReference type="InterPro" id="IPR002197">
    <property type="entry name" value="HTH_Fis"/>
</dbReference>
<dbReference type="GO" id="GO:0000160">
    <property type="term" value="P:phosphorelay signal transduction system"/>
    <property type="evidence" value="ECO:0007669"/>
    <property type="project" value="InterPro"/>
</dbReference>
<dbReference type="PROSITE" id="PS50045">
    <property type="entry name" value="SIGMA54_INTERACT_4"/>
    <property type="match status" value="1"/>
</dbReference>
<dbReference type="SUPFAM" id="SSF52172">
    <property type="entry name" value="CheY-like"/>
    <property type="match status" value="1"/>
</dbReference>
<dbReference type="GO" id="GO:0043565">
    <property type="term" value="F:sequence-specific DNA binding"/>
    <property type="evidence" value="ECO:0007669"/>
    <property type="project" value="InterPro"/>
</dbReference>
<feature type="domain" description="Response regulatory" evidence="7">
    <location>
        <begin position="6"/>
        <end position="127"/>
    </location>
</feature>
<dbReference type="SUPFAM" id="SSF46689">
    <property type="entry name" value="Homeodomain-like"/>
    <property type="match status" value="1"/>
</dbReference>
<dbReference type="SUPFAM" id="SSF52540">
    <property type="entry name" value="P-loop containing nucleoside triphosphate hydrolases"/>
    <property type="match status" value="1"/>
</dbReference>
<dbReference type="GO" id="GO:0005524">
    <property type="term" value="F:ATP binding"/>
    <property type="evidence" value="ECO:0007669"/>
    <property type="project" value="UniProtKB-KW"/>
</dbReference>
<dbReference type="InterPro" id="IPR003593">
    <property type="entry name" value="AAA+_ATPase"/>
</dbReference>
<dbReference type="InterPro" id="IPR027417">
    <property type="entry name" value="P-loop_NTPase"/>
</dbReference>
<keyword evidence="3" id="KW-0805">Transcription regulation</keyword>
<dbReference type="AlphaFoldDB" id="A0A0A2F4I8"/>
<dbReference type="PROSITE" id="PS00675">
    <property type="entry name" value="SIGMA54_INTERACT_1"/>
    <property type="match status" value="1"/>
</dbReference>
<dbReference type="CDD" id="cd00009">
    <property type="entry name" value="AAA"/>
    <property type="match status" value="1"/>
</dbReference>
<dbReference type="PROSITE" id="PS00676">
    <property type="entry name" value="SIGMA54_INTERACT_2"/>
    <property type="match status" value="1"/>
</dbReference>
<dbReference type="InterPro" id="IPR001789">
    <property type="entry name" value="Sig_transdc_resp-reg_receiver"/>
</dbReference>
<dbReference type="RefSeq" id="WP_039425829.1">
    <property type="nucleotide sequence ID" value="NZ_JRAK01000119.1"/>
</dbReference>
<evidence type="ECO:0000259" key="6">
    <source>
        <dbReference type="PROSITE" id="PS50045"/>
    </source>
</evidence>
<comment type="caution">
    <text evidence="8">The sequence shown here is derived from an EMBL/GenBank/DDBJ whole genome shotgun (WGS) entry which is preliminary data.</text>
</comment>